<evidence type="ECO:0000256" key="1">
    <source>
        <dbReference type="ARBA" id="ARBA00023125"/>
    </source>
</evidence>
<protein>
    <recommendedName>
        <fullName evidence="3">Tyr recombinase domain-containing protein</fullName>
    </recommendedName>
</protein>
<proteinExistence type="predicted"/>
<reference evidence="4 5" key="1">
    <citation type="submission" date="2018-08" db="EMBL/GenBank/DDBJ databases">
        <title>Chitinophagaceae sp. K23C18032701, a novel bacterium isolated from forest soil.</title>
        <authorList>
            <person name="Wang C."/>
        </authorList>
    </citation>
    <scope>NUCLEOTIDE SEQUENCE [LARGE SCALE GENOMIC DNA]</scope>
    <source>
        <strain evidence="4 5">K23C18032701</strain>
    </source>
</reference>
<dbReference type="GO" id="GO:0015074">
    <property type="term" value="P:DNA integration"/>
    <property type="evidence" value="ECO:0007669"/>
    <property type="project" value="InterPro"/>
</dbReference>
<dbReference type="GO" id="GO:0003677">
    <property type="term" value="F:DNA binding"/>
    <property type="evidence" value="ECO:0007669"/>
    <property type="project" value="UniProtKB-KW"/>
</dbReference>
<dbReference type="AlphaFoldDB" id="A0A3E1NQ11"/>
<dbReference type="InterPro" id="IPR011010">
    <property type="entry name" value="DNA_brk_join_enz"/>
</dbReference>
<evidence type="ECO:0000259" key="3">
    <source>
        <dbReference type="PROSITE" id="PS51898"/>
    </source>
</evidence>
<organism evidence="4 5">
    <name type="scientific">Deminuibacter soli</name>
    <dbReference type="NCBI Taxonomy" id="2291815"/>
    <lineage>
        <taxon>Bacteria</taxon>
        <taxon>Pseudomonadati</taxon>
        <taxon>Bacteroidota</taxon>
        <taxon>Chitinophagia</taxon>
        <taxon>Chitinophagales</taxon>
        <taxon>Chitinophagaceae</taxon>
        <taxon>Deminuibacter</taxon>
    </lineage>
</organism>
<dbReference type="SUPFAM" id="SSF56349">
    <property type="entry name" value="DNA breaking-rejoining enzymes"/>
    <property type="match status" value="1"/>
</dbReference>
<dbReference type="Gene3D" id="1.10.150.130">
    <property type="match status" value="1"/>
</dbReference>
<accession>A0A3E1NQ11</accession>
<keyword evidence="5" id="KW-1185">Reference proteome</keyword>
<dbReference type="EMBL" id="QTJU01000001">
    <property type="protein sequence ID" value="RFM30012.1"/>
    <property type="molecule type" value="Genomic_DNA"/>
</dbReference>
<evidence type="ECO:0000313" key="5">
    <source>
        <dbReference type="Proteomes" id="UP000261284"/>
    </source>
</evidence>
<feature type="domain" description="Tyr recombinase" evidence="3">
    <location>
        <begin position="237"/>
        <end position="415"/>
    </location>
</feature>
<dbReference type="GO" id="GO:0006310">
    <property type="term" value="P:DNA recombination"/>
    <property type="evidence" value="ECO:0007669"/>
    <property type="project" value="UniProtKB-KW"/>
</dbReference>
<dbReference type="InterPro" id="IPR010998">
    <property type="entry name" value="Integrase_recombinase_N"/>
</dbReference>
<dbReference type="InterPro" id="IPR013762">
    <property type="entry name" value="Integrase-like_cat_sf"/>
</dbReference>
<dbReference type="PROSITE" id="PS51898">
    <property type="entry name" value="TYR_RECOMBINASE"/>
    <property type="match status" value="1"/>
</dbReference>
<sequence>MLRLPNNCRAGKMSVFPKNWKTLKASTKSHWYISYRFYDDNLKKNKQVVIKGMNVYSELPARQQITQEFLDDEIKRLQQGLNRITDKYVEPVLPADEIPELEPQLEEDLTEHTPFISALYFALPQVKCVRSTQIDIESVLKYVRISAMILGIADMPISQVKRKHIVKIFEKTKEMKLAIRRKLQAESPGNTIKENWTANTFNYYRAHLSMVFKRLFKIEVIETNVVEGIDKEKAVEKIRETLSKEQRRIINGYLRECHPSFWRFLQVFFHSGARIKEVLNVRRCDVDLDRQRFKITVLKGQTYREEWCVIKDIILPLWEEAYNETADEQYLFSEGLIAGNHAIRREQITRRWRRHIKNRFNITADFYSLKASNLDEIAAEMDARAAQEAARHATLAVTKKHYLPGEGEREKERIRSVNNAFA</sequence>
<dbReference type="InterPro" id="IPR002104">
    <property type="entry name" value="Integrase_catalytic"/>
</dbReference>
<dbReference type="RefSeq" id="WP_116845768.1">
    <property type="nucleotide sequence ID" value="NZ_QTJU01000001.1"/>
</dbReference>
<evidence type="ECO:0000313" key="4">
    <source>
        <dbReference type="EMBL" id="RFM30012.1"/>
    </source>
</evidence>
<comment type="caution">
    <text evidence="4">The sequence shown here is derived from an EMBL/GenBank/DDBJ whole genome shotgun (WGS) entry which is preliminary data.</text>
</comment>
<dbReference type="Gene3D" id="1.10.443.10">
    <property type="entry name" value="Intergrase catalytic core"/>
    <property type="match status" value="1"/>
</dbReference>
<dbReference type="OrthoDB" id="662986at2"/>
<keyword evidence="1" id="KW-0238">DNA-binding</keyword>
<dbReference type="Proteomes" id="UP000261284">
    <property type="component" value="Unassembled WGS sequence"/>
</dbReference>
<name>A0A3E1NQ11_9BACT</name>
<keyword evidence="2" id="KW-0233">DNA recombination</keyword>
<gene>
    <name evidence="4" type="ORF">DXN05_03305</name>
</gene>
<evidence type="ECO:0000256" key="2">
    <source>
        <dbReference type="ARBA" id="ARBA00023172"/>
    </source>
</evidence>